<reference evidence="3" key="1">
    <citation type="journal article" date="2022" name="bioRxiv">
        <title>Sequencing and chromosome-scale assembly of the giantPleurodeles waltlgenome.</title>
        <authorList>
            <person name="Brown T."/>
            <person name="Elewa A."/>
            <person name="Iarovenko S."/>
            <person name="Subramanian E."/>
            <person name="Araus A.J."/>
            <person name="Petzold A."/>
            <person name="Susuki M."/>
            <person name="Suzuki K.-i.T."/>
            <person name="Hayashi T."/>
            <person name="Toyoda A."/>
            <person name="Oliveira C."/>
            <person name="Osipova E."/>
            <person name="Leigh N.D."/>
            <person name="Simon A."/>
            <person name="Yun M.H."/>
        </authorList>
    </citation>
    <scope>NUCLEOTIDE SEQUENCE</scope>
    <source>
        <strain evidence="3">20211129_DDA</strain>
        <tissue evidence="3">Liver</tissue>
    </source>
</reference>
<dbReference type="CDD" id="cd01650">
    <property type="entry name" value="RT_nLTR_like"/>
    <property type="match status" value="1"/>
</dbReference>
<sequence>MTQRLTGRKEPNPPIHGKTHLACSNRDKAEVLADTLETSFKPNQVSKLTIEVEQEITKHYLEHPSETESATIEECSSDQIRSLLNKLKNDKAPGKDRITNQAIKMFPNAAVDRLAEIFNTCLQHQHFPEAWKEARVIVFPKARKSLKDPTNYRPKSLLFGLSQLFEKVILACLNNFATSENLLAKEQFGNRQEHSTNHQLLRVVGIISHGFNINKSTRVVFLNVAKPFDRVWHRGLIYKLIKLKFFSYLVNLLTSYLEECTFHVAMREECSTVCPNLAGVPQGSILGPFLFNIFTNYIPKDLKKPDLALCADDVAVISHSFSEKEAAKNLEASLCKISGWYSDWWMQLNTSKTAATLFTREQIKKHPQIRLNGEEIKWESSSSYLGVTLDSKSHREDMPESNNPLLRTKSIPTRNKLHAVNSIIRPTMTYASSVWSGCKLEYRKPLQTLQNKALRIATGAPCFARTTDLHRALRCWTTISAHST</sequence>
<evidence type="ECO:0000313" key="3">
    <source>
        <dbReference type="EMBL" id="KAJ1169665.1"/>
    </source>
</evidence>
<dbReference type="InterPro" id="IPR000477">
    <property type="entry name" value="RT_dom"/>
</dbReference>
<proteinExistence type="predicted"/>
<dbReference type="PANTHER" id="PTHR36688:SF1">
    <property type="entry name" value="ENDONUCLEASE_EXONUCLEASE_PHOSPHATASE DOMAIN-CONTAINING PROTEIN"/>
    <property type="match status" value="1"/>
</dbReference>
<dbReference type="AlphaFoldDB" id="A0AAV7T0C3"/>
<dbReference type="PROSITE" id="PS50878">
    <property type="entry name" value="RT_POL"/>
    <property type="match status" value="1"/>
</dbReference>
<comment type="caution">
    <text evidence="3">The sequence shown here is derived from an EMBL/GenBank/DDBJ whole genome shotgun (WGS) entry which is preliminary data.</text>
</comment>
<dbReference type="InterPro" id="IPR052560">
    <property type="entry name" value="RdDP_mobile_element"/>
</dbReference>
<gene>
    <name evidence="3" type="ORF">NDU88_001556</name>
</gene>
<protein>
    <recommendedName>
        <fullName evidence="2">Reverse transcriptase domain-containing protein</fullName>
    </recommendedName>
</protein>
<keyword evidence="4" id="KW-1185">Reference proteome</keyword>
<dbReference type="PANTHER" id="PTHR36688">
    <property type="entry name" value="ENDO/EXONUCLEASE/PHOSPHATASE DOMAIN-CONTAINING PROTEIN"/>
    <property type="match status" value="1"/>
</dbReference>
<name>A0AAV7T0C3_PLEWA</name>
<feature type="region of interest" description="Disordered" evidence="1">
    <location>
        <begin position="1"/>
        <end position="20"/>
    </location>
</feature>
<dbReference type="EMBL" id="JANPWB010000007">
    <property type="protein sequence ID" value="KAJ1169665.1"/>
    <property type="molecule type" value="Genomic_DNA"/>
</dbReference>
<dbReference type="Proteomes" id="UP001066276">
    <property type="component" value="Chromosome 4_1"/>
</dbReference>
<dbReference type="SUPFAM" id="SSF56672">
    <property type="entry name" value="DNA/RNA polymerases"/>
    <property type="match status" value="1"/>
</dbReference>
<evidence type="ECO:0000256" key="1">
    <source>
        <dbReference type="SAM" id="MobiDB-lite"/>
    </source>
</evidence>
<evidence type="ECO:0000259" key="2">
    <source>
        <dbReference type="PROSITE" id="PS50878"/>
    </source>
</evidence>
<feature type="domain" description="Reverse transcriptase" evidence="2">
    <location>
        <begin position="120"/>
        <end position="389"/>
    </location>
</feature>
<evidence type="ECO:0000313" key="4">
    <source>
        <dbReference type="Proteomes" id="UP001066276"/>
    </source>
</evidence>
<accession>A0AAV7T0C3</accession>
<dbReference type="Pfam" id="PF00078">
    <property type="entry name" value="RVT_1"/>
    <property type="match status" value="1"/>
</dbReference>
<organism evidence="3 4">
    <name type="scientific">Pleurodeles waltl</name>
    <name type="common">Iberian ribbed newt</name>
    <dbReference type="NCBI Taxonomy" id="8319"/>
    <lineage>
        <taxon>Eukaryota</taxon>
        <taxon>Metazoa</taxon>
        <taxon>Chordata</taxon>
        <taxon>Craniata</taxon>
        <taxon>Vertebrata</taxon>
        <taxon>Euteleostomi</taxon>
        <taxon>Amphibia</taxon>
        <taxon>Batrachia</taxon>
        <taxon>Caudata</taxon>
        <taxon>Salamandroidea</taxon>
        <taxon>Salamandridae</taxon>
        <taxon>Pleurodelinae</taxon>
        <taxon>Pleurodeles</taxon>
    </lineage>
</organism>
<dbReference type="InterPro" id="IPR043502">
    <property type="entry name" value="DNA/RNA_pol_sf"/>
</dbReference>